<gene>
    <name evidence="11" type="ORF">DMN91_012679</name>
</gene>
<comment type="caution">
    <text evidence="11">The sequence shown here is derived from an EMBL/GenBank/DDBJ whole genome shotgun (WGS) entry which is preliminary data.</text>
</comment>
<organism evidence="11">
    <name type="scientific">Ooceraea biroi</name>
    <name type="common">Clonal raider ant</name>
    <name type="synonym">Cerapachys biroi</name>
    <dbReference type="NCBI Taxonomy" id="2015173"/>
    <lineage>
        <taxon>Eukaryota</taxon>
        <taxon>Metazoa</taxon>
        <taxon>Ecdysozoa</taxon>
        <taxon>Arthropoda</taxon>
        <taxon>Hexapoda</taxon>
        <taxon>Insecta</taxon>
        <taxon>Pterygota</taxon>
        <taxon>Neoptera</taxon>
        <taxon>Endopterygota</taxon>
        <taxon>Hymenoptera</taxon>
        <taxon>Apocrita</taxon>
        <taxon>Aculeata</taxon>
        <taxon>Formicoidea</taxon>
        <taxon>Formicidae</taxon>
        <taxon>Dorylinae</taxon>
        <taxon>Ooceraea</taxon>
    </lineage>
</organism>
<evidence type="ECO:0000256" key="2">
    <source>
        <dbReference type="ARBA" id="ARBA00006339"/>
    </source>
</evidence>
<feature type="region of interest" description="Disordered" evidence="10">
    <location>
        <begin position="1"/>
        <end position="21"/>
    </location>
</feature>
<evidence type="ECO:0000256" key="3">
    <source>
        <dbReference type="ARBA" id="ARBA00022679"/>
    </source>
</evidence>
<reference evidence="11" key="2">
    <citation type="submission" date="2018-07" db="EMBL/GenBank/DDBJ databases">
        <authorList>
            <person name="Mckenzie S.K."/>
            <person name="Kronauer D.J.C."/>
        </authorList>
    </citation>
    <scope>NUCLEOTIDE SEQUENCE</scope>
    <source>
        <strain evidence="11">Clonal line C1</strain>
    </source>
</reference>
<evidence type="ECO:0000256" key="1">
    <source>
        <dbReference type="ARBA" id="ARBA00004323"/>
    </source>
</evidence>
<proteinExistence type="inferred from homology"/>
<dbReference type="InterPro" id="IPR005331">
    <property type="entry name" value="Sulfotransferase"/>
</dbReference>
<keyword evidence="9" id="KW-0119">Carbohydrate metabolism</keyword>
<comment type="subcellular location">
    <subcellularLocation>
        <location evidence="1 9">Golgi apparatus membrane</location>
        <topology evidence="1 9">Single-pass type II membrane protein</topology>
    </subcellularLocation>
</comment>
<dbReference type="GO" id="GO:0000139">
    <property type="term" value="C:Golgi membrane"/>
    <property type="evidence" value="ECO:0007669"/>
    <property type="project" value="UniProtKB-SubCell"/>
</dbReference>
<feature type="transmembrane region" description="Helical" evidence="9">
    <location>
        <begin position="36"/>
        <end position="57"/>
    </location>
</feature>
<keyword evidence="8 9" id="KW-0325">Glycoprotein</keyword>
<evidence type="ECO:0000256" key="4">
    <source>
        <dbReference type="ARBA" id="ARBA00022692"/>
    </source>
</evidence>
<dbReference type="OrthoDB" id="2019940at2759"/>
<keyword evidence="6 9" id="KW-0333">Golgi apparatus</keyword>
<name>A0A3L8D2R7_OOCBI</name>
<evidence type="ECO:0000256" key="5">
    <source>
        <dbReference type="ARBA" id="ARBA00022989"/>
    </source>
</evidence>
<evidence type="ECO:0000313" key="11">
    <source>
        <dbReference type="EMBL" id="RLU14792.1"/>
    </source>
</evidence>
<evidence type="ECO:0000256" key="7">
    <source>
        <dbReference type="ARBA" id="ARBA00023136"/>
    </source>
</evidence>
<comment type="similarity">
    <text evidence="2 9">Belongs to the sulfotransferase 2 family.</text>
</comment>
<keyword evidence="5 9" id="KW-1133">Transmembrane helix</keyword>
<sequence length="377" mass="44214">MILRAGDISDPSLSQPVHETGQSISWQKRKRTLFRIFEIVVYVGILLLTLRLSLAIIGDESKPLPNADDLRQLMIDAEADNTRRSLNIERVCKKYNLGFYRKLAEDSLFKHPPAPQYAVFYMNRPYNISYCPIYKAATTTWLYNLCLLMHVSEEMLNNGKEQLSTIARRVIPELGYPEADRVLNMSRKLLVVRHPFERLLSAYRDKLENSVAGREHGTLHFYKKYGAKIVQKYRKKDFTKPRQDQVIRREGVPPPAGVEPTFREFVDYMIDTDLASYGDDHWMPYYLFCTPCLVKYDIIAKVESMWRDQVYAINKLGLQDKIKPRWRHSNGYTNVSKVYFSQLDRATVQKLYEKLKLDFELFNYTPDTYYEYATSTD</sequence>
<dbReference type="GO" id="GO:0008146">
    <property type="term" value="F:sulfotransferase activity"/>
    <property type="evidence" value="ECO:0007669"/>
    <property type="project" value="InterPro"/>
</dbReference>
<dbReference type="Proteomes" id="UP000279307">
    <property type="component" value="Chromosome 14"/>
</dbReference>
<dbReference type="EC" id="2.8.2.-" evidence="9"/>
<evidence type="ECO:0000256" key="6">
    <source>
        <dbReference type="ARBA" id="ARBA00023034"/>
    </source>
</evidence>
<dbReference type="InterPro" id="IPR018011">
    <property type="entry name" value="Carb_sulfotrans_8-10"/>
</dbReference>
<dbReference type="AlphaFoldDB" id="A0A3L8D2R7"/>
<keyword evidence="7 9" id="KW-0472">Membrane</keyword>
<evidence type="ECO:0000256" key="9">
    <source>
        <dbReference type="RuleBase" id="RU364020"/>
    </source>
</evidence>
<keyword evidence="9" id="KW-0735">Signal-anchor</keyword>
<evidence type="ECO:0000256" key="10">
    <source>
        <dbReference type="SAM" id="MobiDB-lite"/>
    </source>
</evidence>
<dbReference type="PANTHER" id="PTHR12137:SF63">
    <property type="entry name" value="CARBOHYDRATE SULFOTRANSFERASE"/>
    <property type="match status" value="1"/>
</dbReference>
<dbReference type="Pfam" id="PF03567">
    <property type="entry name" value="Sulfotransfer_2"/>
    <property type="match status" value="1"/>
</dbReference>
<dbReference type="PANTHER" id="PTHR12137">
    <property type="entry name" value="CARBOHYDRATE SULFOTRANSFERASE"/>
    <property type="match status" value="1"/>
</dbReference>
<evidence type="ECO:0000256" key="8">
    <source>
        <dbReference type="ARBA" id="ARBA00023180"/>
    </source>
</evidence>
<accession>A0A3L8D2R7</accession>
<feature type="compositionally biased region" description="Polar residues" evidence="10">
    <location>
        <begin position="11"/>
        <end position="21"/>
    </location>
</feature>
<dbReference type="GO" id="GO:0016051">
    <property type="term" value="P:carbohydrate biosynthetic process"/>
    <property type="evidence" value="ECO:0007669"/>
    <property type="project" value="InterPro"/>
</dbReference>
<dbReference type="EMBL" id="QOIP01000014">
    <property type="protein sequence ID" value="RLU14792.1"/>
    <property type="molecule type" value="Genomic_DNA"/>
</dbReference>
<keyword evidence="3 9" id="KW-0808">Transferase</keyword>
<reference evidence="11" key="1">
    <citation type="journal article" date="2018" name="Genome Res.">
        <title>The genomic architecture and molecular evolution of ant odorant receptors.</title>
        <authorList>
            <person name="McKenzie S.K."/>
            <person name="Kronauer D.J.C."/>
        </authorList>
    </citation>
    <scope>NUCLEOTIDE SEQUENCE [LARGE SCALE GENOMIC DNA]</scope>
    <source>
        <strain evidence="11">Clonal line C1</strain>
    </source>
</reference>
<keyword evidence="4 9" id="KW-0812">Transmembrane</keyword>
<protein>
    <recommendedName>
        <fullName evidence="9">Carbohydrate sulfotransferase</fullName>
        <ecNumber evidence="9">2.8.2.-</ecNumber>
    </recommendedName>
</protein>